<evidence type="ECO:0000313" key="3">
    <source>
        <dbReference type="Proteomes" id="UP000241736"/>
    </source>
</evidence>
<keyword evidence="1" id="KW-1133">Transmembrane helix</keyword>
<dbReference type="InterPro" id="IPR011004">
    <property type="entry name" value="Trimer_LpxA-like_sf"/>
</dbReference>
<reference evidence="2 3" key="1">
    <citation type="submission" date="2018-03" db="EMBL/GenBank/DDBJ databases">
        <title>Arenimonas caeni sp. nov., isolated from activated sludge.</title>
        <authorList>
            <person name="Liu H."/>
        </authorList>
    </citation>
    <scope>NUCLEOTIDE SEQUENCE [LARGE SCALE GENOMIC DNA]</scope>
    <source>
        <strain evidence="3">z29</strain>
    </source>
</reference>
<dbReference type="Gene3D" id="2.160.10.10">
    <property type="entry name" value="Hexapeptide repeat proteins"/>
    <property type="match status" value="1"/>
</dbReference>
<dbReference type="SUPFAM" id="SSF51161">
    <property type="entry name" value="Trimeric LpxA-like enzymes"/>
    <property type="match status" value="1"/>
</dbReference>
<dbReference type="AlphaFoldDB" id="A0A2P6M956"/>
<dbReference type="EMBL" id="PVLF01000007">
    <property type="protein sequence ID" value="PRH82512.1"/>
    <property type="molecule type" value="Genomic_DNA"/>
</dbReference>
<sequence>MNPFERLVRRFGPAAHWLATGLLYLLAASALGVAIGADLAFVSCWQAWVGPADGILPLAATWLGYGLAFFAGGFALLVVVAMMNAVLPTRVGPYQGSYFSLATLPWCLHNGLLYVVRYSFLPFVTITPFGPWFLRAIGMRIGRRAFINTELISDPRLIRIGDDVVIGGSVRLFAHYGGGGHLTIAPVEIGDRATIGLGATIMGDVLVGPDATLLPHSVLLPGSRVGAGETWGGVPARPLSDRARERLRAIRDGSGR</sequence>
<organism evidence="2 3">
    <name type="scientific">Arenimonas caeni</name>
    <dbReference type="NCBI Taxonomy" id="2058085"/>
    <lineage>
        <taxon>Bacteria</taxon>
        <taxon>Pseudomonadati</taxon>
        <taxon>Pseudomonadota</taxon>
        <taxon>Gammaproteobacteria</taxon>
        <taxon>Lysobacterales</taxon>
        <taxon>Lysobacteraceae</taxon>
        <taxon>Arenimonas</taxon>
    </lineage>
</organism>
<feature type="transmembrane region" description="Helical" evidence="1">
    <location>
        <begin position="120"/>
        <end position="138"/>
    </location>
</feature>
<keyword evidence="3" id="KW-1185">Reference proteome</keyword>
<evidence type="ECO:0008006" key="4">
    <source>
        <dbReference type="Google" id="ProtNLM"/>
    </source>
</evidence>
<evidence type="ECO:0000313" key="2">
    <source>
        <dbReference type="EMBL" id="PRH82512.1"/>
    </source>
</evidence>
<keyword evidence="1" id="KW-0812">Transmembrane</keyword>
<keyword evidence="1" id="KW-0472">Membrane</keyword>
<dbReference type="Proteomes" id="UP000241736">
    <property type="component" value="Unassembled WGS sequence"/>
</dbReference>
<dbReference type="RefSeq" id="WP_106990285.1">
    <property type="nucleotide sequence ID" value="NZ_JAVEVW010000089.1"/>
</dbReference>
<name>A0A2P6M956_9GAMM</name>
<protein>
    <recommendedName>
        <fullName evidence="4">Peptide synthetase</fullName>
    </recommendedName>
</protein>
<accession>A0A2P6M956</accession>
<feature type="transmembrane region" description="Helical" evidence="1">
    <location>
        <begin position="62"/>
        <end position="86"/>
    </location>
</feature>
<comment type="caution">
    <text evidence="2">The sequence shown here is derived from an EMBL/GenBank/DDBJ whole genome shotgun (WGS) entry which is preliminary data.</text>
</comment>
<gene>
    <name evidence="2" type="ORF">C6N40_06920</name>
</gene>
<dbReference type="OrthoDB" id="9815592at2"/>
<evidence type="ECO:0000256" key="1">
    <source>
        <dbReference type="SAM" id="Phobius"/>
    </source>
</evidence>
<feature type="transmembrane region" description="Helical" evidence="1">
    <location>
        <begin position="21"/>
        <end position="42"/>
    </location>
</feature>
<proteinExistence type="predicted"/>